<dbReference type="Gene3D" id="3.10.105.10">
    <property type="entry name" value="Dipeptide-binding Protein, Domain 3"/>
    <property type="match status" value="1"/>
</dbReference>
<feature type="domain" description="Solute-binding protein family 5" evidence="4">
    <location>
        <begin position="84"/>
        <end position="421"/>
    </location>
</feature>
<evidence type="ECO:0000313" key="5">
    <source>
        <dbReference type="EMBL" id="REF68408.1"/>
    </source>
</evidence>
<keyword evidence="3" id="KW-0732">Signal</keyword>
<protein>
    <submittedName>
        <fullName evidence="5">Peptide/nickel transport system substrate-binding protein</fullName>
    </submittedName>
</protein>
<dbReference type="GO" id="GO:1904680">
    <property type="term" value="F:peptide transmembrane transporter activity"/>
    <property type="evidence" value="ECO:0007669"/>
    <property type="project" value="TreeGrafter"/>
</dbReference>
<dbReference type="Gene3D" id="3.40.190.10">
    <property type="entry name" value="Periplasmic binding protein-like II"/>
    <property type="match status" value="1"/>
</dbReference>
<dbReference type="GO" id="GO:0043190">
    <property type="term" value="C:ATP-binding cassette (ABC) transporter complex"/>
    <property type="evidence" value="ECO:0007669"/>
    <property type="project" value="InterPro"/>
</dbReference>
<comment type="subcellular location">
    <subcellularLocation>
        <location evidence="1">Periplasm</location>
    </subcellularLocation>
</comment>
<dbReference type="InterPro" id="IPR000914">
    <property type="entry name" value="SBP_5_dom"/>
</dbReference>
<sequence length="518" mass="56739">MASLFTRRSVLLGAGALSAAATLGLRPLPVLAQDAPRKGGTFRVAVADFDSADTLDPQLNETRFMMQLQYQLRNCLVEVGPGGKLIPELATEWGSNPELTEWTFKLRQGVEFHNAKTMTADDVVYSLNLHRGPDTVSEVKSLLETITDIAATAPDEVRISLNGPNSGFPALMALVNLLIVPAGDKDFGKGIGTGGYVLENFEPGVRSLVKRFPNYWKEGRAHFDAVEIHAIADVNARTTALQTGQIDAIGAADTATAMLLSAMPGVKLLQTKGKQHYAFSMNCKDALFADPNVRMALKLSIDRQEMLDKILSGYGSIANDQPISEAYPDFDPQLPQHAYDPDKARALLDKAGVSGLTVPLHVAEAPFTGATNMAQLYAEQASRAGITIDVKREPDDGYWSNIWGKRPMFATKWSGRVNEDVMLTLAYARESIGSWNETGWDNEAFNKALLAARGEKDEAKRRQLYWECQSLIAEDGGMIAPLWADFLDATSDKVAHAELGNDWELDGARASERWWFTE</sequence>
<dbReference type="PANTHER" id="PTHR30290">
    <property type="entry name" value="PERIPLASMIC BINDING COMPONENT OF ABC TRANSPORTER"/>
    <property type="match status" value="1"/>
</dbReference>
<dbReference type="CDD" id="cd08503">
    <property type="entry name" value="PBP2_NikA_DppA_OppA_like_17"/>
    <property type="match status" value="1"/>
</dbReference>
<name>A0A3D9XFU0_PARVE</name>
<dbReference type="GO" id="GO:0015833">
    <property type="term" value="P:peptide transport"/>
    <property type="evidence" value="ECO:0007669"/>
    <property type="project" value="TreeGrafter"/>
</dbReference>
<gene>
    <name evidence="5" type="ORF">BDD41_3453</name>
</gene>
<dbReference type="PIRSF" id="PIRSF002741">
    <property type="entry name" value="MppA"/>
    <property type="match status" value="1"/>
</dbReference>
<evidence type="ECO:0000256" key="3">
    <source>
        <dbReference type="SAM" id="SignalP"/>
    </source>
</evidence>
<dbReference type="InterPro" id="IPR006311">
    <property type="entry name" value="TAT_signal"/>
</dbReference>
<evidence type="ECO:0000259" key="4">
    <source>
        <dbReference type="Pfam" id="PF00496"/>
    </source>
</evidence>
<reference evidence="5 6" key="1">
    <citation type="submission" date="2018-08" db="EMBL/GenBank/DDBJ databases">
        <title>Genomic Encyclopedia of Archaeal and Bacterial Type Strains, Phase II (KMG-II): from individual species to whole genera.</title>
        <authorList>
            <person name="Goeker M."/>
        </authorList>
    </citation>
    <scope>NUCLEOTIDE SEQUENCE [LARGE SCALE GENOMIC DNA]</scope>
    <source>
        <strain evidence="5 6">DSM 17099</strain>
    </source>
</reference>
<dbReference type="SUPFAM" id="SSF53850">
    <property type="entry name" value="Periplasmic binding protein-like II"/>
    <property type="match status" value="1"/>
</dbReference>
<dbReference type="AlphaFoldDB" id="A0A3D9XFU0"/>
<feature type="chain" id="PRO_5017789904" evidence="3">
    <location>
        <begin position="33"/>
        <end position="518"/>
    </location>
</feature>
<dbReference type="InterPro" id="IPR030678">
    <property type="entry name" value="Peptide/Ni-bd"/>
</dbReference>
<comment type="similarity">
    <text evidence="2">Belongs to the bacterial solute-binding protein 5 family.</text>
</comment>
<organism evidence="5 6">
    <name type="scientific">Paracoccus versutus</name>
    <name type="common">Thiobacillus versutus</name>
    <dbReference type="NCBI Taxonomy" id="34007"/>
    <lineage>
        <taxon>Bacteria</taxon>
        <taxon>Pseudomonadati</taxon>
        <taxon>Pseudomonadota</taxon>
        <taxon>Alphaproteobacteria</taxon>
        <taxon>Rhodobacterales</taxon>
        <taxon>Paracoccaceae</taxon>
        <taxon>Paracoccus</taxon>
    </lineage>
</organism>
<proteinExistence type="inferred from homology"/>
<evidence type="ECO:0000313" key="6">
    <source>
        <dbReference type="Proteomes" id="UP000256941"/>
    </source>
</evidence>
<dbReference type="InterPro" id="IPR039424">
    <property type="entry name" value="SBP_5"/>
</dbReference>
<dbReference type="EMBL" id="QTUJ01000003">
    <property type="protein sequence ID" value="REF68408.1"/>
    <property type="molecule type" value="Genomic_DNA"/>
</dbReference>
<comment type="caution">
    <text evidence="5">The sequence shown here is derived from an EMBL/GenBank/DDBJ whole genome shotgun (WGS) entry which is preliminary data.</text>
</comment>
<dbReference type="Gene3D" id="3.90.76.10">
    <property type="entry name" value="Dipeptide-binding Protein, Domain 1"/>
    <property type="match status" value="1"/>
</dbReference>
<dbReference type="RefSeq" id="WP_116222492.1">
    <property type="nucleotide sequence ID" value="NZ_CP038197.1"/>
</dbReference>
<accession>A0A3D9XFU0</accession>
<dbReference type="Proteomes" id="UP000256941">
    <property type="component" value="Unassembled WGS sequence"/>
</dbReference>
<dbReference type="PROSITE" id="PS51318">
    <property type="entry name" value="TAT"/>
    <property type="match status" value="1"/>
</dbReference>
<evidence type="ECO:0000256" key="2">
    <source>
        <dbReference type="ARBA" id="ARBA00005695"/>
    </source>
</evidence>
<feature type="signal peptide" evidence="3">
    <location>
        <begin position="1"/>
        <end position="32"/>
    </location>
</feature>
<evidence type="ECO:0000256" key="1">
    <source>
        <dbReference type="ARBA" id="ARBA00004418"/>
    </source>
</evidence>
<dbReference type="GO" id="GO:0030288">
    <property type="term" value="C:outer membrane-bounded periplasmic space"/>
    <property type="evidence" value="ECO:0007669"/>
    <property type="project" value="UniProtKB-ARBA"/>
</dbReference>
<dbReference type="Pfam" id="PF00496">
    <property type="entry name" value="SBP_bac_5"/>
    <property type="match status" value="1"/>
</dbReference>